<keyword evidence="2" id="KW-1185">Reference proteome</keyword>
<comment type="caution">
    <text evidence="1">The sequence shown here is derived from an EMBL/GenBank/DDBJ whole genome shotgun (WGS) entry which is preliminary data.</text>
</comment>
<dbReference type="Proteomes" id="UP001615550">
    <property type="component" value="Unassembled WGS sequence"/>
</dbReference>
<sequence>MAKKNKVETQAGEMDFMSLFEEEGYSDDMMVDVMRDTISACNTQMQIAVELTKLIVDGSVTENREELVFSVFKKAVGVVGDSFPLKNIMS</sequence>
<accession>A0ABW8DF04</accession>
<organism evidence="1 2">
    <name type="scientific">Legionella lytica</name>
    <dbReference type="NCBI Taxonomy" id="96232"/>
    <lineage>
        <taxon>Bacteria</taxon>
        <taxon>Pseudomonadati</taxon>
        <taxon>Pseudomonadota</taxon>
        <taxon>Gammaproteobacteria</taxon>
        <taxon>Legionellales</taxon>
        <taxon>Legionellaceae</taxon>
        <taxon>Legionella</taxon>
    </lineage>
</organism>
<protein>
    <submittedName>
        <fullName evidence="1">Uncharacterized protein</fullName>
    </submittedName>
</protein>
<gene>
    <name evidence="1" type="ORF">ACD661_14665</name>
</gene>
<name>A0ABW8DF04_9GAMM</name>
<evidence type="ECO:0000313" key="1">
    <source>
        <dbReference type="EMBL" id="MFJ1269805.1"/>
    </source>
</evidence>
<reference evidence="1 2" key="1">
    <citation type="submission" date="2024-08" db="EMBL/GenBank/DDBJ databases">
        <title>Draft Genome Sequence of Legionella lytica strain DSB2004, Isolated From a Fire Sprinkler System.</title>
        <authorList>
            <person name="Everhart A.D."/>
            <person name="Kidane D.T."/>
            <person name="Farone A.L."/>
            <person name="Farone M.B."/>
        </authorList>
    </citation>
    <scope>NUCLEOTIDE SEQUENCE [LARGE SCALE GENOMIC DNA]</scope>
    <source>
        <strain evidence="1 2">DSB2004</strain>
    </source>
</reference>
<evidence type="ECO:0000313" key="2">
    <source>
        <dbReference type="Proteomes" id="UP001615550"/>
    </source>
</evidence>
<dbReference type="EMBL" id="JBGORX010000009">
    <property type="protein sequence ID" value="MFJ1269805.1"/>
    <property type="molecule type" value="Genomic_DNA"/>
</dbReference>
<dbReference type="RefSeq" id="WP_400188620.1">
    <property type="nucleotide sequence ID" value="NZ_JBGORX010000009.1"/>
</dbReference>
<proteinExistence type="predicted"/>